<protein>
    <recommendedName>
        <fullName evidence="5">DUF916 domain-containing protein</fullName>
    </recommendedName>
</protein>
<feature type="chain" id="PRO_5009533009" description="DUF916 domain-containing protein" evidence="2">
    <location>
        <begin position="28"/>
        <end position="333"/>
    </location>
</feature>
<reference evidence="3 4" key="1">
    <citation type="journal article" date="2016" name="Nat. Commun.">
        <title>Thousands of microbial genomes shed light on interconnected biogeochemical processes in an aquifer system.</title>
        <authorList>
            <person name="Anantharaman K."/>
            <person name="Brown C.T."/>
            <person name="Hug L.A."/>
            <person name="Sharon I."/>
            <person name="Castelle C.J."/>
            <person name="Probst A.J."/>
            <person name="Thomas B.C."/>
            <person name="Singh A."/>
            <person name="Wilkins M.J."/>
            <person name="Karaoz U."/>
            <person name="Brodie E.L."/>
            <person name="Williams K.H."/>
            <person name="Hubbard S.S."/>
            <person name="Banfield J.F."/>
        </authorList>
    </citation>
    <scope>NUCLEOTIDE SEQUENCE [LARGE SCALE GENOMIC DNA]</scope>
</reference>
<evidence type="ECO:0008006" key="5">
    <source>
        <dbReference type="Google" id="ProtNLM"/>
    </source>
</evidence>
<evidence type="ECO:0000313" key="4">
    <source>
        <dbReference type="Proteomes" id="UP000177088"/>
    </source>
</evidence>
<feature type="signal peptide" evidence="2">
    <location>
        <begin position="1"/>
        <end position="27"/>
    </location>
</feature>
<comment type="caution">
    <text evidence="3">The sequence shown here is derived from an EMBL/GenBank/DDBJ whole genome shotgun (WGS) entry which is preliminary data.</text>
</comment>
<sequence length="333" mass="37735">MRKYLVRFFGIAALAMGFLMPGSAAHALTVSPPYFDYRLNPGDTVLDVVKLYNESQEDLTVWPILKNFTADDKEGGAPLFYEPDQDKGGTQLAQWITVSKEPVQIKAGERANITFAVNIPKERAQPGGHFGAIMLSLQPPDVKTGVGIGSQIAALILVNVSGEVREVGSIAEFGFKKPQVWYNHLPVDFFLRFENSGNTHLRPVGNLFIKNWYGRQVASIRLNEDFRSVLPQSIRRFEFTWKNMDNQEGWSGLKNEWQNFGLGRYRAMLVANYGTKNQVLIEEREFSVWPWRLMLIGTGGLAVLILLLWVATKAYNKSIIRKYEKMRNKTGQK</sequence>
<accession>A0A1F7U9W8</accession>
<name>A0A1F7U9W8_9BACT</name>
<organism evidence="3 4">
    <name type="scientific">Candidatus Uhrbacteria bacterium RIFCSPHIGHO2_02_FULL_60_10</name>
    <dbReference type="NCBI Taxonomy" id="1802392"/>
    <lineage>
        <taxon>Bacteria</taxon>
        <taxon>Candidatus Uhriibacteriota</taxon>
    </lineage>
</organism>
<keyword evidence="1" id="KW-0472">Membrane</keyword>
<keyword evidence="1" id="KW-1133">Transmembrane helix</keyword>
<evidence type="ECO:0000313" key="3">
    <source>
        <dbReference type="EMBL" id="OGL75063.1"/>
    </source>
</evidence>
<dbReference type="Proteomes" id="UP000177088">
    <property type="component" value="Unassembled WGS sequence"/>
</dbReference>
<dbReference type="EMBL" id="MGEA01000003">
    <property type="protein sequence ID" value="OGL75063.1"/>
    <property type="molecule type" value="Genomic_DNA"/>
</dbReference>
<keyword evidence="2" id="KW-0732">Signal</keyword>
<evidence type="ECO:0000256" key="1">
    <source>
        <dbReference type="SAM" id="Phobius"/>
    </source>
</evidence>
<feature type="transmembrane region" description="Helical" evidence="1">
    <location>
        <begin position="289"/>
        <end position="312"/>
    </location>
</feature>
<gene>
    <name evidence="3" type="ORF">A3C96_01510</name>
</gene>
<evidence type="ECO:0000256" key="2">
    <source>
        <dbReference type="SAM" id="SignalP"/>
    </source>
</evidence>
<proteinExistence type="predicted"/>
<dbReference type="AlphaFoldDB" id="A0A1F7U9W8"/>
<keyword evidence="1" id="KW-0812">Transmembrane</keyword>